<evidence type="ECO:0000313" key="14">
    <source>
        <dbReference type="Proteomes" id="UP001193734"/>
    </source>
</evidence>
<comment type="cofactor">
    <cofactor evidence="2">
        <name>Co(2+)</name>
        <dbReference type="ChEBI" id="CHEBI:48828"/>
    </cofactor>
</comment>
<evidence type="ECO:0000256" key="7">
    <source>
        <dbReference type="ARBA" id="ARBA00022729"/>
    </source>
</evidence>
<dbReference type="EMBL" id="JABKKE010000006">
    <property type="protein sequence ID" value="NPE13736.1"/>
    <property type="molecule type" value="Genomic_DNA"/>
</dbReference>
<evidence type="ECO:0000256" key="10">
    <source>
        <dbReference type="ARBA" id="ARBA00023049"/>
    </source>
</evidence>
<comment type="cofactor">
    <cofactor evidence="1">
        <name>Mn(2+)</name>
        <dbReference type="ChEBI" id="CHEBI:29035"/>
    </cofactor>
</comment>
<proteinExistence type="predicted"/>
<keyword evidence="12" id="KW-0325">Glycoprotein</keyword>
<keyword evidence="7" id="KW-0732">Signal</keyword>
<dbReference type="Proteomes" id="UP001193734">
    <property type="component" value="Unassembled WGS sequence"/>
</dbReference>
<evidence type="ECO:0000256" key="2">
    <source>
        <dbReference type="ARBA" id="ARBA00001941"/>
    </source>
</evidence>
<organism evidence="13 14">
    <name type="scientific">Xylanibacter rodentium</name>
    <dbReference type="NCBI Taxonomy" id="2736289"/>
    <lineage>
        <taxon>Bacteria</taxon>
        <taxon>Pseudomonadati</taxon>
        <taxon>Bacteroidota</taxon>
        <taxon>Bacteroidia</taxon>
        <taxon>Bacteroidales</taxon>
        <taxon>Prevotellaceae</taxon>
        <taxon>Xylanibacter</taxon>
    </lineage>
</organism>
<keyword evidence="8" id="KW-0378">Hydrolase</keyword>
<dbReference type="Pfam" id="PF01963">
    <property type="entry name" value="TraB_PrgY_gumN"/>
    <property type="match status" value="1"/>
</dbReference>
<evidence type="ECO:0000256" key="1">
    <source>
        <dbReference type="ARBA" id="ARBA00001936"/>
    </source>
</evidence>
<evidence type="ECO:0000256" key="4">
    <source>
        <dbReference type="ARBA" id="ARBA00022670"/>
    </source>
</evidence>
<evidence type="ECO:0000256" key="9">
    <source>
        <dbReference type="ARBA" id="ARBA00022989"/>
    </source>
</evidence>
<evidence type="ECO:0000256" key="11">
    <source>
        <dbReference type="ARBA" id="ARBA00023136"/>
    </source>
</evidence>
<keyword evidence="4" id="KW-0645">Protease</keyword>
<keyword evidence="10" id="KW-0482">Metalloprotease</keyword>
<protein>
    <submittedName>
        <fullName evidence="13">TraB/GumN family protein</fullName>
    </submittedName>
</protein>
<evidence type="ECO:0000256" key="3">
    <source>
        <dbReference type="ARBA" id="ARBA00004479"/>
    </source>
</evidence>
<dbReference type="RefSeq" id="WP_172177158.1">
    <property type="nucleotide sequence ID" value="NZ_CASGKU010000003.1"/>
</dbReference>
<keyword evidence="6" id="KW-0479">Metal-binding</keyword>
<gene>
    <name evidence="13" type="ORF">HPS55_05235</name>
</gene>
<dbReference type="CDD" id="cd14789">
    <property type="entry name" value="Tiki"/>
    <property type="match status" value="1"/>
</dbReference>
<keyword evidence="11" id="KW-0472">Membrane</keyword>
<keyword evidence="5" id="KW-0812">Transmembrane</keyword>
<dbReference type="InterPro" id="IPR040230">
    <property type="entry name" value="TIKI1/2-like"/>
</dbReference>
<evidence type="ECO:0000256" key="6">
    <source>
        <dbReference type="ARBA" id="ARBA00022723"/>
    </source>
</evidence>
<sequence length="301" mass="33007">MKRTATVLMLLTAVFTGVNAQLLYRISGGSLAKPSYIVGTYHLAPVSFADSVAGLRDAMDLTEQVCGELDMQQVTNPEGMQNMMQAMMLPDGKTLKDILSPEELARLNAFMTTLIGTDMTNPMVEQQMGRMTPQALNTQFTLMMYMKQTPGVDPANLIDGYFQKAAMEKGKPVVGLETVDFQIRTLFHGMTTERQKQLLMCLVDNSDYYSGITAALAKAYFSQDINRIKAVMDEKQNTACDSTPEEDAALIYTRNADWLTKMPAIMAGKPTLFAVGAGHLPGSKGLLNLLRDAGYTVEAVK</sequence>
<evidence type="ECO:0000256" key="8">
    <source>
        <dbReference type="ARBA" id="ARBA00022801"/>
    </source>
</evidence>
<name>A0ABX2AT48_9BACT</name>
<evidence type="ECO:0000313" key="13">
    <source>
        <dbReference type="EMBL" id="NPE13736.1"/>
    </source>
</evidence>
<evidence type="ECO:0000256" key="5">
    <source>
        <dbReference type="ARBA" id="ARBA00022692"/>
    </source>
</evidence>
<accession>A0ABX2AT48</accession>
<comment type="caution">
    <text evidence="13">The sequence shown here is derived from an EMBL/GenBank/DDBJ whole genome shotgun (WGS) entry which is preliminary data.</text>
</comment>
<keyword evidence="14" id="KW-1185">Reference proteome</keyword>
<evidence type="ECO:0000256" key="12">
    <source>
        <dbReference type="ARBA" id="ARBA00023180"/>
    </source>
</evidence>
<reference evidence="13 14" key="1">
    <citation type="submission" date="2020-05" db="EMBL/GenBank/DDBJ databases">
        <title>Distinct polysaccharide utilization as determinants for interspecies competition between intestinal Prevotella spp.</title>
        <authorList>
            <person name="Galvez E.J.C."/>
            <person name="Iljazovic A."/>
            <person name="Strowig T."/>
        </authorList>
    </citation>
    <scope>NUCLEOTIDE SEQUENCE [LARGE SCALE GENOMIC DNA]</scope>
    <source>
        <strain evidence="13 14">PROD</strain>
    </source>
</reference>
<comment type="subcellular location">
    <subcellularLocation>
        <location evidence="3">Membrane</location>
        <topology evidence="3">Single-pass type I membrane protein</topology>
    </subcellularLocation>
</comment>
<dbReference type="InterPro" id="IPR002816">
    <property type="entry name" value="TraB/PrgY/GumN_fam"/>
</dbReference>
<dbReference type="PANTHER" id="PTHR31120">
    <property type="entry name" value="METALLOPROTEASE TIKI"/>
    <property type="match status" value="1"/>
</dbReference>
<keyword evidence="9" id="KW-1133">Transmembrane helix</keyword>
<dbReference type="PANTHER" id="PTHR31120:SF6">
    <property type="entry name" value="METALLOPROTEASE TIKI HOMOLOG"/>
    <property type="match status" value="1"/>
</dbReference>